<keyword evidence="6" id="KW-1185">Reference proteome</keyword>
<evidence type="ECO:0000313" key="6">
    <source>
        <dbReference type="Proteomes" id="UP000189059"/>
    </source>
</evidence>
<feature type="transmembrane region" description="Helical" evidence="3">
    <location>
        <begin position="61"/>
        <end position="81"/>
    </location>
</feature>
<keyword evidence="3" id="KW-0812">Transmembrane</keyword>
<organism evidence="4">
    <name type="scientific">Paenibacillus ihbetae</name>
    <dbReference type="NCBI Taxonomy" id="1870820"/>
    <lineage>
        <taxon>Bacteria</taxon>
        <taxon>Bacillati</taxon>
        <taxon>Bacillota</taxon>
        <taxon>Bacilli</taxon>
        <taxon>Bacillales</taxon>
        <taxon>Paenibacillaceae</taxon>
        <taxon>Paenibacillus</taxon>
    </lineage>
</organism>
<dbReference type="GO" id="GO:0004190">
    <property type="term" value="F:aspartic-type endopeptidase activity"/>
    <property type="evidence" value="ECO:0007669"/>
    <property type="project" value="InterPro"/>
</dbReference>
<dbReference type="GO" id="GO:0006508">
    <property type="term" value="P:proteolysis"/>
    <property type="evidence" value="ECO:0007669"/>
    <property type="project" value="InterPro"/>
</dbReference>
<evidence type="ECO:0000313" key="4">
    <source>
        <dbReference type="EMBL" id="ANY72139.1"/>
    </source>
</evidence>
<protein>
    <submittedName>
        <fullName evidence="4">Sigma-E processing peptidase SpoIIGA</fullName>
    </submittedName>
</protein>
<dbReference type="EMBL" id="CP016809">
    <property type="protein sequence ID" value="ANY72139.1"/>
    <property type="molecule type" value="Genomic_DNA"/>
</dbReference>
<feature type="transmembrane region" description="Helical" evidence="3">
    <location>
        <begin position="136"/>
        <end position="155"/>
    </location>
</feature>
<evidence type="ECO:0000256" key="2">
    <source>
        <dbReference type="SAM" id="MobiDB-lite"/>
    </source>
</evidence>
<proteinExistence type="predicted"/>
<accession>A0A1B2DWR7</accession>
<keyword evidence="3" id="KW-1133">Transmembrane helix</keyword>
<dbReference type="InterPro" id="IPR005081">
    <property type="entry name" value="SpoIIGA"/>
</dbReference>
<dbReference type="OrthoDB" id="2690199at2"/>
<feature type="compositionally biased region" description="Low complexity" evidence="2">
    <location>
        <begin position="311"/>
        <end position="332"/>
    </location>
</feature>
<reference evidence="4" key="1">
    <citation type="submission" date="2016-08" db="EMBL/GenBank/DDBJ databases">
        <title>Complete Genome Seqeunce of Paenibacillus sp. nov. IHBB 9852 from high altitute lake of Indian trans-Himalayas.</title>
        <authorList>
            <person name="Kiran S."/>
            <person name="Swarnkar M.K."/>
            <person name="Rana A."/>
            <person name="Tewari R."/>
            <person name="Gulati A."/>
        </authorList>
    </citation>
    <scope>NUCLEOTIDE SEQUENCE [LARGE SCALE GENOMIC DNA]</scope>
    <source>
        <strain evidence="4">IHBB 9852</strain>
    </source>
</reference>
<dbReference type="EMBL" id="MRVI01000001">
    <property type="protein sequence ID" value="OOC60555.1"/>
    <property type="molecule type" value="Genomic_DNA"/>
</dbReference>
<feature type="active site" evidence="1">
    <location>
        <position position="188"/>
    </location>
</feature>
<feature type="transmembrane region" description="Helical" evidence="3">
    <location>
        <begin position="36"/>
        <end position="55"/>
    </location>
</feature>
<evidence type="ECO:0000256" key="3">
    <source>
        <dbReference type="SAM" id="Phobius"/>
    </source>
</evidence>
<dbReference type="PIRSF" id="PIRSF018571">
    <property type="entry name" value="SpoIIGA"/>
    <property type="match status" value="1"/>
</dbReference>
<sequence>MKILVVYIDLIFIVNLLIDGVLLALTAWMRRTKLKWWRLALSSAAGALYVVMMFVPELSFLYTFLIKFGLSLLMLWIAFGFTSLQSYIHHLGAFYMVNFAAAGGIIGVHYLVQNSGDLFSGIWYTATGGLSFELKVGFWAACITFFVVVFGFKAVQTTKRKMESRETLLGEVTVWIGSVKISCRGLLDTGNQLSDPLTRTPVMVMEASLWEAFLPEGWSERLVQGEPDRLIMDLGMEEFEWQDRLRLVPYRGVNRGAAFMLALKPDAVRIELGGIEYTTTKVLIGLDGGTLSGDRAYRAIIHPALTEGEGAPNTSSHAAADAAAARGSNRGAAPEEAKPAG</sequence>
<dbReference type="Pfam" id="PF03419">
    <property type="entry name" value="Peptidase_U4"/>
    <property type="match status" value="1"/>
</dbReference>
<keyword evidence="3" id="KW-0472">Membrane</keyword>
<gene>
    <name evidence="5" type="ORF">BBD40_00860</name>
    <name evidence="4" type="ORF">BBD41_05785</name>
</gene>
<feature type="transmembrane region" description="Helical" evidence="3">
    <location>
        <begin position="93"/>
        <end position="112"/>
    </location>
</feature>
<feature type="region of interest" description="Disordered" evidence="2">
    <location>
        <begin position="307"/>
        <end position="341"/>
    </location>
</feature>
<feature type="transmembrane region" description="Helical" evidence="3">
    <location>
        <begin position="6"/>
        <end position="29"/>
    </location>
</feature>
<name>A0A1B2DWR7_9BACL</name>
<dbReference type="NCBIfam" id="TIGR02854">
    <property type="entry name" value="spore_II_GA"/>
    <property type="match status" value="1"/>
</dbReference>
<dbReference type="KEGG" id="pib:BBD41_05785"/>
<evidence type="ECO:0000256" key="1">
    <source>
        <dbReference type="PIRSR" id="PIRSR018571-1"/>
    </source>
</evidence>
<evidence type="ECO:0000313" key="5">
    <source>
        <dbReference type="EMBL" id="OOC60555.1"/>
    </source>
</evidence>
<reference evidence="5 6" key="2">
    <citation type="submission" date="2016-12" db="EMBL/GenBank/DDBJ databases">
        <title>Genome sequencing and description of Paenibacillus sp. nov. from high altitude lake in the Indian Trans- Himalayas.</title>
        <authorList>
            <person name="Kiran S."/>
            <person name="Swarnkar M.K."/>
            <person name="Rana A."/>
            <person name="Tewari R."/>
            <person name="Gulati A."/>
        </authorList>
    </citation>
    <scope>NUCLEOTIDE SEQUENCE [LARGE SCALE GENOMIC DNA]</scope>
    <source>
        <strain evidence="5 6">IHBB 9951</strain>
    </source>
</reference>
<dbReference type="Proteomes" id="UP000189059">
    <property type="component" value="Unassembled WGS sequence"/>
</dbReference>
<dbReference type="AlphaFoldDB" id="A0A1B2DWR7"/>
<dbReference type="GO" id="GO:0030436">
    <property type="term" value="P:asexual sporulation"/>
    <property type="evidence" value="ECO:0007669"/>
    <property type="project" value="InterPro"/>
</dbReference>